<proteinExistence type="predicted"/>
<evidence type="ECO:0000313" key="3">
    <source>
        <dbReference type="Proteomes" id="UP000760860"/>
    </source>
</evidence>
<evidence type="ECO:0000313" key="2">
    <source>
        <dbReference type="EMBL" id="KAG3209381.1"/>
    </source>
</evidence>
<sequence length="164" mass="18080">MISDQGDQTKVITFELRGEGFVPVGVVIDTIDAKNNNVQGRPRAARADYQGDADKQSGGRQTCGIKESDPQAAPPHGDPRQMGRTTRRSTQSRAKGQNRKVSDDAYARELVQTTRETYAQRLKDAGKPLPAITREALEKQREERRTGLGQSVKQGTGHTHNELI</sequence>
<feature type="compositionally biased region" description="Polar residues" evidence="1">
    <location>
        <begin position="148"/>
        <end position="158"/>
    </location>
</feature>
<evidence type="ECO:0000256" key="1">
    <source>
        <dbReference type="SAM" id="MobiDB-lite"/>
    </source>
</evidence>
<dbReference type="EMBL" id="RCMV01001278">
    <property type="protein sequence ID" value="KAG3209381.1"/>
    <property type="molecule type" value="Genomic_DNA"/>
</dbReference>
<dbReference type="VEuPathDB" id="FungiDB:PC110_g18847"/>
<gene>
    <name evidence="2" type="ORF">PC129_g19599</name>
</gene>
<dbReference type="Proteomes" id="UP000760860">
    <property type="component" value="Unassembled WGS sequence"/>
</dbReference>
<dbReference type="AlphaFoldDB" id="A0A8T1HB35"/>
<accession>A0A8T1HB35</accession>
<feature type="compositionally biased region" description="Basic and acidic residues" evidence="1">
    <location>
        <begin position="135"/>
        <end position="146"/>
    </location>
</feature>
<reference evidence="2" key="1">
    <citation type="submission" date="2018-05" db="EMBL/GenBank/DDBJ databases">
        <title>Effector identification in a new, highly contiguous assembly of the strawberry crown rot pathogen Phytophthora cactorum.</title>
        <authorList>
            <person name="Armitage A.D."/>
            <person name="Nellist C.F."/>
            <person name="Bates H."/>
            <person name="Vickerstaff R.J."/>
            <person name="Harrison R.J."/>
        </authorList>
    </citation>
    <scope>NUCLEOTIDE SEQUENCE</scope>
    <source>
        <strain evidence="2">P421</strain>
    </source>
</reference>
<comment type="caution">
    <text evidence="2">The sequence shown here is derived from an EMBL/GenBank/DDBJ whole genome shotgun (WGS) entry which is preliminary data.</text>
</comment>
<protein>
    <submittedName>
        <fullName evidence="2">Uncharacterized protein</fullName>
    </submittedName>
</protein>
<organism evidence="2 3">
    <name type="scientific">Phytophthora cactorum</name>
    <dbReference type="NCBI Taxonomy" id="29920"/>
    <lineage>
        <taxon>Eukaryota</taxon>
        <taxon>Sar</taxon>
        <taxon>Stramenopiles</taxon>
        <taxon>Oomycota</taxon>
        <taxon>Peronosporomycetes</taxon>
        <taxon>Peronosporales</taxon>
        <taxon>Peronosporaceae</taxon>
        <taxon>Phytophthora</taxon>
    </lineage>
</organism>
<feature type="region of interest" description="Disordered" evidence="1">
    <location>
        <begin position="39"/>
        <end position="107"/>
    </location>
</feature>
<feature type="region of interest" description="Disordered" evidence="1">
    <location>
        <begin position="121"/>
        <end position="164"/>
    </location>
</feature>
<name>A0A8T1HB35_9STRA</name>